<evidence type="ECO:0000313" key="3">
    <source>
        <dbReference type="Proteomes" id="UP000294564"/>
    </source>
</evidence>
<dbReference type="AlphaFoldDB" id="A0A4R2NQT3"/>
<sequence>MQKKFFISVCLMFISWNVLSQRERVENLPSFDKRRIHYGFYLGLNTNGFKVAYKPSAFNNPQIEVTSEVGFNVGLIADLKLHNNINLRFEPGLISNTKVLRFTHITTPGQDTREVGNTYLHLPFIFKFSTNRLNNVRPYVLGGASFDYNFSSNERNQNDNFGGQFRQTASNLMYEVGIGIDLYLPYFKFSPSIRGIFAITNEVKYDERSPSQWTDPIDFMGTRGIFLHLSFE</sequence>
<feature type="domain" description="Outer membrane protein beta-barrel" evidence="1">
    <location>
        <begin position="21"/>
        <end position="202"/>
    </location>
</feature>
<dbReference type="InterPro" id="IPR025665">
    <property type="entry name" value="Beta-barrel_OMP_2"/>
</dbReference>
<dbReference type="Pfam" id="PF13568">
    <property type="entry name" value="OMP_b-brl_2"/>
    <property type="match status" value="1"/>
</dbReference>
<comment type="caution">
    <text evidence="2">The sequence shown here is derived from an EMBL/GenBank/DDBJ whole genome shotgun (WGS) entry which is preliminary data.</text>
</comment>
<proteinExistence type="predicted"/>
<dbReference type="InterPro" id="IPR011250">
    <property type="entry name" value="OMP/PagP_B-barrel"/>
</dbReference>
<gene>
    <name evidence="2" type="ORF">EV195_108156</name>
</gene>
<dbReference type="SUPFAM" id="SSF56925">
    <property type="entry name" value="OMPA-like"/>
    <property type="match status" value="1"/>
</dbReference>
<organism evidence="2 3">
    <name type="scientific">Tenacibaculum skagerrakense</name>
    <dbReference type="NCBI Taxonomy" id="186571"/>
    <lineage>
        <taxon>Bacteria</taxon>
        <taxon>Pseudomonadati</taxon>
        <taxon>Bacteroidota</taxon>
        <taxon>Flavobacteriia</taxon>
        <taxon>Flavobacteriales</taxon>
        <taxon>Flavobacteriaceae</taxon>
        <taxon>Tenacibaculum</taxon>
    </lineage>
</organism>
<protein>
    <recommendedName>
        <fullName evidence="1">Outer membrane protein beta-barrel domain-containing protein</fullName>
    </recommendedName>
</protein>
<evidence type="ECO:0000313" key="2">
    <source>
        <dbReference type="EMBL" id="TCP23685.1"/>
    </source>
</evidence>
<dbReference type="RefSeq" id="WP_132795497.1">
    <property type="nucleotide sequence ID" value="NZ_SLXM01000008.1"/>
</dbReference>
<name>A0A4R2NQT3_9FLAO</name>
<keyword evidence="3" id="KW-1185">Reference proteome</keyword>
<dbReference type="OrthoDB" id="1467485at2"/>
<accession>A0A4R2NQT3</accession>
<dbReference type="EMBL" id="SLXM01000008">
    <property type="protein sequence ID" value="TCP23685.1"/>
    <property type="molecule type" value="Genomic_DNA"/>
</dbReference>
<reference evidence="2 3" key="1">
    <citation type="submission" date="2019-03" db="EMBL/GenBank/DDBJ databases">
        <title>Genomic Encyclopedia of Type Strains, Phase IV (KMG-IV): sequencing the most valuable type-strain genomes for metagenomic binning, comparative biology and taxonomic classification.</title>
        <authorList>
            <person name="Goeker M."/>
        </authorList>
    </citation>
    <scope>NUCLEOTIDE SEQUENCE [LARGE SCALE GENOMIC DNA]</scope>
    <source>
        <strain evidence="2 3">DSM 14836</strain>
    </source>
</reference>
<evidence type="ECO:0000259" key="1">
    <source>
        <dbReference type="Pfam" id="PF13568"/>
    </source>
</evidence>
<dbReference type="Proteomes" id="UP000294564">
    <property type="component" value="Unassembled WGS sequence"/>
</dbReference>